<dbReference type="GO" id="GO:0006397">
    <property type="term" value="P:mRNA processing"/>
    <property type="evidence" value="ECO:0007669"/>
    <property type="project" value="UniProtKB-KW"/>
</dbReference>
<evidence type="ECO:0000256" key="3">
    <source>
        <dbReference type="ARBA" id="ARBA00022664"/>
    </source>
</evidence>
<dbReference type="OrthoDB" id="57957at2759"/>
<organism evidence="10 11">
    <name type="scientific">Polysphondylium violaceum</name>
    <dbReference type="NCBI Taxonomy" id="133409"/>
    <lineage>
        <taxon>Eukaryota</taxon>
        <taxon>Amoebozoa</taxon>
        <taxon>Evosea</taxon>
        <taxon>Eumycetozoa</taxon>
        <taxon>Dictyostelia</taxon>
        <taxon>Dictyosteliales</taxon>
        <taxon>Dictyosteliaceae</taxon>
        <taxon>Polysphondylium</taxon>
    </lineage>
</organism>
<keyword evidence="5 9" id="KW-0904">Protein phosphatase</keyword>
<dbReference type="Gene3D" id="3.40.50.2300">
    <property type="match status" value="2"/>
</dbReference>
<proteinExistence type="inferred from homology"/>
<gene>
    <name evidence="10" type="ORF">CYY_005901</name>
</gene>
<comment type="catalytic activity">
    <reaction evidence="7 9">
        <text>O-phospho-L-seryl-[protein] + H2O = L-seryl-[protein] + phosphate</text>
        <dbReference type="Rhea" id="RHEA:20629"/>
        <dbReference type="Rhea" id="RHEA-COMP:9863"/>
        <dbReference type="Rhea" id="RHEA-COMP:11604"/>
        <dbReference type="ChEBI" id="CHEBI:15377"/>
        <dbReference type="ChEBI" id="CHEBI:29999"/>
        <dbReference type="ChEBI" id="CHEBI:43474"/>
        <dbReference type="ChEBI" id="CHEBI:83421"/>
        <dbReference type="EC" id="3.1.3.16"/>
    </reaction>
</comment>
<comment type="function">
    <text evidence="9">Protein phosphatase that catalyzes the dephosphorylation of the C-terminal domain of RNA polymerase II. Plays a role in RNA processing and termination.</text>
</comment>
<comment type="similarity">
    <text evidence="2 9">Belongs to the SSU72 phosphatase family.</text>
</comment>
<evidence type="ECO:0000256" key="4">
    <source>
        <dbReference type="ARBA" id="ARBA00022801"/>
    </source>
</evidence>
<keyword evidence="6 9" id="KW-0539">Nucleus</keyword>
<comment type="caution">
    <text evidence="10">The sequence shown here is derived from an EMBL/GenBank/DDBJ whole genome shotgun (WGS) entry which is preliminary data.</text>
</comment>
<dbReference type="InterPro" id="IPR006811">
    <property type="entry name" value="RNA_pol_II_suA"/>
</dbReference>
<reference evidence="10" key="1">
    <citation type="submission" date="2020-01" db="EMBL/GenBank/DDBJ databases">
        <title>Development of genomics and gene disruption for Polysphondylium violaceum indicates a role for the polyketide synthase stlB in stalk morphogenesis.</title>
        <authorList>
            <person name="Narita B."/>
            <person name="Kawabe Y."/>
            <person name="Kin K."/>
            <person name="Saito T."/>
            <person name="Gibbs R."/>
            <person name="Kuspa A."/>
            <person name="Muzny D."/>
            <person name="Queller D."/>
            <person name="Richards S."/>
            <person name="Strassman J."/>
            <person name="Sucgang R."/>
            <person name="Worley K."/>
            <person name="Schaap P."/>
        </authorList>
    </citation>
    <scope>NUCLEOTIDE SEQUENCE</scope>
    <source>
        <strain evidence="10">QSvi11</strain>
    </source>
</reference>
<dbReference type="PANTHER" id="PTHR20383">
    <property type="entry name" value="RNA POLYMERASE II SUBUNIT A C-TERMINAL DOMAIN PHOSPHATASE"/>
    <property type="match status" value="1"/>
</dbReference>
<keyword evidence="4 9" id="KW-0378">Hydrolase</keyword>
<keyword evidence="11" id="KW-1185">Reference proteome</keyword>
<comment type="catalytic activity">
    <reaction evidence="8 9">
        <text>O-phospho-L-threonyl-[protein] + H2O = L-threonyl-[protein] + phosphate</text>
        <dbReference type="Rhea" id="RHEA:47004"/>
        <dbReference type="Rhea" id="RHEA-COMP:11060"/>
        <dbReference type="Rhea" id="RHEA-COMP:11605"/>
        <dbReference type="ChEBI" id="CHEBI:15377"/>
        <dbReference type="ChEBI" id="CHEBI:30013"/>
        <dbReference type="ChEBI" id="CHEBI:43474"/>
        <dbReference type="ChEBI" id="CHEBI:61977"/>
        <dbReference type="EC" id="3.1.3.16"/>
    </reaction>
</comment>
<dbReference type="GO" id="GO:0005634">
    <property type="term" value="C:nucleus"/>
    <property type="evidence" value="ECO:0007669"/>
    <property type="project" value="UniProtKB-SubCell"/>
</dbReference>
<evidence type="ECO:0000256" key="1">
    <source>
        <dbReference type="ARBA" id="ARBA00004123"/>
    </source>
</evidence>
<comment type="subcellular location">
    <subcellularLocation>
        <location evidence="1 9">Nucleus</location>
    </subcellularLocation>
</comment>
<evidence type="ECO:0000256" key="9">
    <source>
        <dbReference type="RuleBase" id="RU369031"/>
    </source>
</evidence>
<dbReference type="Pfam" id="PF04722">
    <property type="entry name" value="Ssu72"/>
    <property type="match status" value="1"/>
</dbReference>
<sequence>MSSNNNNSFNNSNGIKRLAMVCASNQNRSLEAHNLFNNKGVKGVRSFGTSAHCKLPGPSIDKPNVFPFGTAYQSIYDSLKHQNVDLYTQNGILNMLERNIRVKLAPERWQEEVKQKFDLVFTFDQRVYDMVIDDLAQRDIGGTGLIQPIHVINLQVKDTHEEAVGGALHAYDIYTTLSKFDDWDDSKLDWDEVLDQFYKKTGRQLLHCLMFY</sequence>
<dbReference type="GO" id="GO:0004722">
    <property type="term" value="F:protein serine/threonine phosphatase activity"/>
    <property type="evidence" value="ECO:0007669"/>
    <property type="project" value="UniProtKB-UniRule"/>
</dbReference>
<dbReference type="EC" id="3.1.3.16" evidence="9"/>
<protein>
    <recommendedName>
        <fullName evidence="9">RNA polymerase II subunit A C-terminal domain phosphatase SSU72</fullName>
        <shortName evidence="9">CTD phosphatase SSU72</shortName>
        <ecNumber evidence="9">3.1.3.16</ecNumber>
    </recommendedName>
</protein>
<keyword evidence="3 9" id="KW-0507">mRNA processing</keyword>
<evidence type="ECO:0000256" key="2">
    <source>
        <dbReference type="ARBA" id="ARBA00008978"/>
    </source>
</evidence>
<name>A0A8J4V6F2_9MYCE</name>
<dbReference type="AlphaFoldDB" id="A0A8J4V6F2"/>
<dbReference type="EMBL" id="AJWJ01000248">
    <property type="protein sequence ID" value="KAF2072779.1"/>
    <property type="molecule type" value="Genomic_DNA"/>
</dbReference>
<evidence type="ECO:0000313" key="11">
    <source>
        <dbReference type="Proteomes" id="UP000695562"/>
    </source>
</evidence>
<evidence type="ECO:0000313" key="10">
    <source>
        <dbReference type="EMBL" id="KAF2072779.1"/>
    </source>
</evidence>
<evidence type="ECO:0000256" key="6">
    <source>
        <dbReference type="ARBA" id="ARBA00023242"/>
    </source>
</evidence>
<evidence type="ECO:0000256" key="7">
    <source>
        <dbReference type="ARBA" id="ARBA00047761"/>
    </source>
</evidence>
<evidence type="ECO:0000256" key="5">
    <source>
        <dbReference type="ARBA" id="ARBA00022912"/>
    </source>
</evidence>
<dbReference type="Proteomes" id="UP000695562">
    <property type="component" value="Unassembled WGS sequence"/>
</dbReference>
<evidence type="ECO:0000256" key="8">
    <source>
        <dbReference type="ARBA" id="ARBA00048336"/>
    </source>
</evidence>
<accession>A0A8J4V6F2</accession>